<evidence type="ECO:0000256" key="1">
    <source>
        <dbReference type="SAM" id="MobiDB-lite"/>
    </source>
</evidence>
<sequence>MPWPWRISTPILRNTRPTSGTSDVSGDAPAQVDAFITPGALLRRARLSTSLTEREVEDLLNLMPGYVGILERDDYQSLRSPAFARGYVRAYGQLMKLDEAELLRAFDEQREHWEQEKKRVETRPLQLQRTGAGVVIGLLILLLLFFGLWWWQGRGETAATLDNAAEKAAEKAAIAAPVEQVSNEN</sequence>
<keyword evidence="2" id="KW-1133">Transmembrane helix</keyword>
<dbReference type="PANTHER" id="PTHR34475:SF1">
    <property type="entry name" value="CYTOSKELETON PROTEIN RODZ"/>
    <property type="match status" value="1"/>
</dbReference>
<keyword evidence="2" id="KW-0812">Transmembrane</keyword>
<keyword evidence="2" id="KW-0472">Membrane</keyword>
<reference evidence="3 4" key="1">
    <citation type="submission" date="2019-09" db="EMBL/GenBank/DDBJ databases">
        <authorList>
            <person name="Chen X.-Y."/>
        </authorList>
    </citation>
    <scope>NUCLEOTIDE SEQUENCE [LARGE SCALE GENOMIC DNA]</scope>
    <source>
        <strain evidence="3 4">NY5</strain>
    </source>
</reference>
<evidence type="ECO:0000256" key="2">
    <source>
        <dbReference type="SAM" id="Phobius"/>
    </source>
</evidence>
<keyword evidence="4" id="KW-1185">Reference proteome</keyword>
<evidence type="ECO:0000313" key="4">
    <source>
        <dbReference type="Proteomes" id="UP000323708"/>
    </source>
</evidence>
<feature type="transmembrane region" description="Helical" evidence="2">
    <location>
        <begin position="132"/>
        <end position="151"/>
    </location>
</feature>
<feature type="region of interest" description="Disordered" evidence="1">
    <location>
        <begin position="1"/>
        <end position="29"/>
    </location>
</feature>
<dbReference type="Pfam" id="PF13413">
    <property type="entry name" value="HTH_25"/>
    <property type="match status" value="1"/>
</dbReference>
<evidence type="ECO:0000313" key="3">
    <source>
        <dbReference type="EMBL" id="KAA1194382.1"/>
    </source>
</evidence>
<dbReference type="InterPro" id="IPR050400">
    <property type="entry name" value="Bact_Cytoskel_RodZ"/>
</dbReference>
<feature type="compositionally biased region" description="Polar residues" evidence="1">
    <location>
        <begin position="11"/>
        <end position="24"/>
    </location>
</feature>
<accession>A0A5B0X562</accession>
<dbReference type="GO" id="GO:0003677">
    <property type="term" value="F:DNA binding"/>
    <property type="evidence" value="ECO:0007669"/>
    <property type="project" value="InterPro"/>
</dbReference>
<gene>
    <name evidence="3" type="ORF">F0M18_02830</name>
</gene>
<organism evidence="3 4">
    <name type="scientific">Pseudohalioglobus sediminis</name>
    <dbReference type="NCBI Taxonomy" id="2606449"/>
    <lineage>
        <taxon>Bacteria</taxon>
        <taxon>Pseudomonadati</taxon>
        <taxon>Pseudomonadota</taxon>
        <taxon>Gammaproteobacteria</taxon>
        <taxon>Cellvibrionales</taxon>
        <taxon>Halieaceae</taxon>
        <taxon>Pseudohalioglobus</taxon>
    </lineage>
</organism>
<protein>
    <recommendedName>
        <fullName evidence="5">Helix-turn-helix domain-containing protein</fullName>
    </recommendedName>
</protein>
<dbReference type="Gene3D" id="1.10.260.40">
    <property type="entry name" value="lambda repressor-like DNA-binding domains"/>
    <property type="match status" value="1"/>
</dbReference>
<dbReference type="EMBL" id="VTUX01000001">
    <property type="protein sequence ID" value="KAA1194382.1"/>
    <property type="molecule type" value="Genomic_DNA"/>
</dbReference>
<dbReference type="InterPro" id="IPR010982">
    <property type="entry name" value="Lambda_DNA-bd_dom_sf"/>
</dbReference>
<comment type="caution">
    <text evidence="3">The sequence shown here is derived from an EMBL/GenBank/DDBJ whole genome shotgun (WGS) entry which is preliminary data.</text>
</comment>
<dbReference type="Proteomes" id="UP000323708">
    <property type="component" value="Unassembled WGS sequence"/>
</dbReference>
<dbReference type="PANTHER" id="PTHR34475">
    <property type="match status" value="1"/>
</dbReference>
<dbReference type="AlphaFoldDB" id="A0A5B0X562"/>
<name>A0A5B0X562_9GAMM</name>
<proteinExistence type="predicted"/>
<evidence type="ECO:0008006" key="5">
    <source>
        <dbReference type="Google" id="ProtNLM"/>
    </source>
</evidence>